<proteinExistence type="predicted"/>
<accession>A0A4Q9PBK8</accession>
<organism evidence="1 2">
    <name type="scientific">Dichomitus squalens</name>
    <dbReference type="NCBI Taxonomy" id="114155"/>
    <lineage>
        <taxon>Eukaryota</taxon>
        <taxon>Fungi</taxon>
        <taxon>Dikarya</taxon>
        <taxon>Basidiomycota</taxon>
        <taxon>Agaricomycotina</taxon>
        <taxon>Agaricomycetes</taxon>
        <taxon>Polyporales</taxon>
        <taxon>Polyporaceae</taxon>
        <taxon>Dichomitus</taxon>
    </lineage>
</organism>
<feature type="non-terminal residue" evidence="1">
    <location>
        <position position="63"/>
    </location>
</feature>
<reference evidence="1 2" key="1">
    <citation type="submission" date="2019-01" db="EMBL/GenBank/DDBJ databases">
        <title>Draft genome sequences of three monokaryotic isolates of the white-rot basidiomycete fungus Dichomitus squalens.</title>
        <authorList>
            <consortium name="DOE Joint Genome Institute"/>
            <person name="Lopez S.C."/>
            <person name="Andreopoulos B."/>
            <person name="Pangilinan J."/>
            <person name="Lipzen A."/>
            <person name="Riley R."/>
            <person name="Ahrendt S."/>
            <person name="Ng V."/>
            <person name="Barry K."/>
            <person name="Daum C."/>
            <person name="Grigoriev I.V."/>
            <person name="Hilden K.S."/>
            <person name="Makela M.R."/>
            <person name="de Vries R.P."/>
        </authorList>
    </citation>
    <scope>NUCLEOTIDE SEQUENCE [LARGE SCALE GENOMIC DNA]</scope>
    <source>
        <strain evidence="1 2">CBS 464.89</strain>
    </source>
</reference>
<gene>
    <name evidence="1" type="ORF">BD310DRAFT_940986</name>
</gene>
<protein>
    <submittedName>
        <fullName evidence="1">Uncharacterized protein</fullName>
    </submittedName>
</protein>
<dbReference type="AlphaFoldDB" id="A0A4Q9PBK8"/>
<name>A0A4Q9PBK8_9APHY</name>
<dbReference type="Proteomes" id="UP000292082">
    <property type="component" value="Unassembled WGS sequence"/>
</dbReference>
<evidence type="ECO:0000313" key="2">
    <source>
        <dbReference type="Proteomes" id="UP000292082"/>
    </source>
</evidence>
<evidence type="ECO:0000313" key="1">
    <source>
        <dbReference type="EMBL" id="TBU52134.1"/>
    </source>
</evidence>
<keyword evidence="2" id="KW-1185">Reference proteome</keyword>
<dbReference type="EMBL" id="ML145265">
    <property type="protein sequence ID" value="TBU52134.1"/>
    <property type="molecule type" value="Genomic_DNA"/>
</dbReference>
<sequence length="63" mass="6700">MQGHGGESSSAISLSRCRVFRSISVPDPSGAPIRLPCPDVRSFHAITSPIPMTDAMEGGHRTH</sequence>